<sequence>MYDNLMDNCMVFSNDTLQDYRKKRDELEDFMKKKSEADPSHVNYYKIIKDHIKEVDQKIQSSSEDQVLSDNFLQICSRGMQSIIEAEKRDFGEFRMGVIKAIINNTLTNLNQSVLDNSLQDYEEKKHELENFVKNEKTKNPSNSKYYVLIKDYIKKIDERIDKARELKVLDEGLLFQCSLSMSNMVNDAQNISYFRKKNEIQILASAVENNIRDLDEKIFKEKGVKLATSTAKTKKYGILTPQNFLPLSKLSNVAKELKIPSVKKAVEGFVTAVKKIKDVKLTKKASSELVFPVKEKESRPKNIKLKTGRWVGIKNAIKKFQGGRSK</sequence>
<protein>
    <submittedName>
        <fullName evidence="1">Uncharacterized protein</fullName>
    </submittedName>
</protein>
<dbReference type="AlphaFoldDB" id="A0A2P1P835"/>
<name>A0A2P1P835_9RICK</name>
<proteinExistence type="predicted"/>
<accession>A0A2P1P835</accession>
<organism evidence="1 2">
    <name type="scientific">Candidatus Phycorickettsia trachydisci</name>
    <dbReference type="NCBI Taxonomy" id="2115978"/>
    <lineage>
        <taxon>Bacteria</taxon>
        <taxon>Pseudomonadati</taxon>
        <taxon>Pseudomonadota</taxon>
        <taxon>Alphaproteobacteria</taxon>
        <taxon>Rickettsiales</taxon>
        <taxon>Rickettsiaceae</taxon>
        <taxon>Candidatus Phycorickettsia</taxon>
    </lineage>
</organism>
<keyword evidence="2" id="KW-1185">Reference proteome</keyword>
<evidence type="ECO:0000313" key="1">
    <source>
        <dbReference type="EMBL" id="AVP87440.1"/>
    </source>
</evidence>
<dbReference type="RefSeq" id="WP_106874302.1">
    <property type="nucleotide sequence ID" value="NZ_CP027845.1"/>
</dbReference>
<dbReference type="KEGG" id="ptc:phytr_4930"/>
<dbReference type="Proteomes" id="UP000241762">
    <property type="component" value="Chromosome"/>
</dbReference>
<gene>
    <name evidence="1" type="ORF">phytr_4930</name>
</gene>
<evidence type="ECO:0000313" key="2">
    <source>
        <dbReference type="Proteomes" id="UP000241762"/>
    </source>
</evidence>
<reference evidence="1 2" key="1">
    <citation type="submission" date="2018-03" db="EMBL/GenBank/DDBJ databases">
        <title>A gene transfer event suggests a long-term partnership between eustigmatophyte algae and a novel lineage of endosymbiotic bacteria.</title>
        <authorList>
            <person name="Yurchenko T."/>
            <person name="Sevcikova T."/>
            <person name="Pribyl P."/>
            <person name="El Karkouri K."/>
            <person name="Klimes V."/>
            <person name="Amaral R."/>
            <person name="Zbrankova V."/>
            <person name="Kim E."/>
            <person name="Raoult D."/>
            <person name="Santos L.M.A."/>
            <person name="Elias M."/>
        </authorList>
    </citation>
    <scope>NUCLEOTIDE SEQUENCE [LARGE SCALE GENOMIC DNA]</scope>
    <source>
        <strain evidence="1">CCALA 838</strain>
    </source>
</reference>
<dbReference type="EMBL" id="CP027845">
    <property type="protein sequence ID" value="AVP87440.1"/>
    <property type="molecule type" value="Genomic_DNA"/>
</dbReference>